<dbReference type="SMART" id="SM00297">
    <property type="entry name" value="BROMO"/>
    <property type="match status" value="1"/>
</dbReference>
<evidence type="ECO:0000313" key="6">
    <source>
        <dbReference type="Proteomes" id="UP000243217"/>
    </source>
</evidence>
<evidence type="ECO:0000259" key="4">
    <source>
        <dbReference type="PROSITE" id="PS50014"/>
    </source>
</evidence>
<feature type="domain" description="Bromo" evidence="4">
    <location>
        <begin position="31"/>
        <end position="101"/>
    </location>
</feature>
<dbReference type="InterPro" id="IPR001487">
    <property type="entry name" value="Bromodomain"/>
</dbReference>
<proteinExistence type="predicted"/>
<feature type="compositionally biased region" description="Basic and acidic residues" evidence="3">
    <location>
        <begin position="266"/>
        <end position="276"/>
    </location>
</feature>
<dbReference type="OrthoDB" id="21449at2759"/>
<dbReference type="Proteomes" id="UP000243217">
    <property type="component" value="Unassembled WGS sequence"/>
</dbReference>
<feature type="compositionally biased region" description="Polar residues" evidence="3">
    <location>
        <begin position="326"/>
        <end position="341"/>
    </location>
</feature>
<feature type="compositionally biased region" description="Polar residues" evidence="3">
    <location>
        <begin position="294"/>
        <end position="319"/>
    </location>
</feature>
<reference evidence="5 6" key="1">
    <citation type="journal article" date="2014" name="Genome Biol. Evol.">
        <title>The secreted proteins of Achlya hypogyna and Thraustotheca clavata identify the ancestral oomycete secretome and reveal gene acquisitions by horizontal gene transfer.</title>
        <authorList>
            <person name="Misner I."/>
            <person name="Blouin N."/>
            <person name="Leonard G."/>
            <person name="Richards T.A."/>
            <person name="Lane C.E."/>
        </authorList>
    </citation>
    <scope>NUCLEOTIDE SEQUENCE [LARGE SCALE GENOMIC DNA]</scope>
    <source>
        <strain evidence="5 6">ATCC 34112</strain>
    </source>
</reference>
<feature type="region of interest" description="Disordered" evidence="3">
    <location>
        <begin position="239"/>
        <end position="355"/>
    </location>
</feature>
<dbReference type="PANTHER" id="PTHR22881">
    <property type="entry name" value="BROMODOMAIN CONTAINING PROTEIN"/>
    <property type="match status" value="1"/>
</dbReference>
<sequence>MAARENRRSKRLRVEDESLLDVMKNVLKELRKKDVFDLFGSPVDTNEVPDYLSKISTPMDFGTIEKKLDVGKYLTFDEFKLDVVIVFNNAQNYNVETTIYYREAVKLESVAYSLFADAENRLNHDNEDNVKTFVSPTKQARGLNDIKIAARTPAKSLDDINTPMFDLGVLPPTLKQNPPDSIDKDDNLLDGKEVLFHDLTLSDIEQADDSFVYDDVIHAPPAHANDGLFIYDEESIDKDYPEPEEDMYTPQVGPSQDSNPQQISKPSDEVTSRAESTESEIIPFQAPELHKPQSGRTSPLQKENQFPQTQPKSTNNGWLQSKRLHSQASKSQSFWNNSKSTKPPPSQHHNPKDLFGVVARNRKPRQVLLDKFIQPTNSNTNY</sequence>
<evidence type="ECO:0000256" key="2">
    <source>
        <dbReference type="PROSITE-ProRule" id="PRU00035"/>
    </source>
</evidence>
<dbReference type="InterPro" id="IPR018359">
    <property type="entry name" value="Bromodomain_CS"/>
</dbReference>
<feature type="compositionally biased region" description="Polar residues" evidence="3">
    <location>
        <begin position="252"/>
        <end position="265"/>
    </location>
</feature>
<protein>
    <recommendedName>
        <fullName evidence="4">Bromo domain-containing protein</fullName>
    </recommendedName>
</protein>
<dbReference type="Gene3D" id="1.20.920.10">
    <property type="entry name" value="Bromodomain-like"/>
    <property type="match status" value="1"/>
</dbReference>
<dbReference type="PRINTS" id="PR00503">
    <property type="entry name" value="BROMODOMAIN"/>
</dbReference>
<dbReference type="PROSITE" id="PS00633">
    <property type="entry name" value="BROMODOMAIN_1"/>
    <property type="match status" value="1"/>
</dbReference>
<dbReference type="EMBL" id="JNBS01001085">
    <property type="protein sequence ID" value="OQS02743.1"/>
    <property type="molecule type" value="Genomic_DNA"/>
</dbReference>
<dbReference type="Pfam" id="PF00439">
    <property type="entry name" value="Bromodomain"/>
    <property type="match status" value="1"/>
</dbReference>
<accession>A0A1V9ZXJ2</accession>
<gene>
    <name evidence="5" type="ORF">THRCLA_04921</name>
</gene>
<keyword evidence="6" id="KW-1185">Reference proteome</keyword>
<dbReference type="InterPro" id="IPR051831">
    <property type="entry name" value="Bromodomain_contain_prot"/>
</dbReference>
<dbReference type="SUPFAM" id="SSF47370">
    <property type="entry name" value="Bromodomain"/>
    <property type="match status" value="1"/>
</dbReference>
<evidence type="ECO:0000313" key="5">
    <source>
        <dbReference type="EMBL" id="OQS02743.1"/>
    </source>
</evidence>
<name>A0A1V9ZXJ2_9STRA</name>
<dbReference type="PANTHER" id="PTHR22881:SF27">
    <property type="entry name" value="BROMODOMAIN CONTAINING 7_9"/>
    <property type="match status" value="1"/>
</dbReference>
<comment type="caution">
    <text evidence="5">The sequence shown here is derived from an EMBL/GenBank/DDBJ whole genome shotgun (WGS) entry which is preliminary data.</text>
</comment>
<evidence type="ECO:0000256" key="3">
    <source>
        <dbReference type="SAM" id="MobiDB-lite"/>
    </source>
</evidence>
<dbReference type="PROSITE" id="PS50014">
    <property type="entry name" value="BROMODOMAIN_2"/>
    <property type="match status" value="1"/>
</dbReference>
<organism evidence="5 6">
    <name type="scientific">Thraustotheca clavata</name>
    <dbReference type="NCBI Taxonomy" id="74557"/>
    <lineage>
        <taxon>Eukaryota</taxon>
        <taxon>Sar</taxon>
        <taxon>Stramenopiles</taxon>
        <taxon>Oomycota</taxon>
        <taxon>Saprolegniomycetes</taxon>
        <taxon>Saprolegniales</taxon>
        <taxon>Achlyaceae</taxon>
        <taxon>Thraustotheca</taxon>
    </lineage>
</organism>
<keyword evidence="1 2" id="KW-0103">Bromodomain</keyword>
<dbReference type="AlphaFoldDB" id="A0A1V9ZXJ2"/>
<evidence type="ECO:0000256" key="1">
    <source>
        <dbReference type="ARBA" id="ARBA00023117"/>
    </source>
</evidence>
<dbReference type="InterPro" id="IPR036427">
    <property type="entry name" value="Bromodomain-like_sf"/>
</dbReference>
<dbReference type="STRING" id="74557.A0A1V9ZXJ2"/>